<evidence type="ECO:0000313" key="2">
    <source>
        <dbReference type="Proteomes" id="UP000323917"/>
    </source>
</evidence>
<gene>
    <name evidence="1" type="ORF">Pr1d_31180</name>
</gene>
<dbReference type="AlphaFoldDB" id="A0A5B9QE83"/>
<dbReference type="KEGG" id="bgok:Pr1d_31180"/>
<name>A0A5B9QE83_9BACT</name>
<dbReference type="Proteomes" id="UP000323917">
    <property type="component" value="Chromosome"/>
</dbReference>
<reference evidence="1 2" key="1">
    <citation type="submission" date="2019-08" db="EMBL/GenBank/DDBJ databases">
        <title>Deep-cultivation of Planctomycetes and their phenomic and genomic characterization uncovers novel biology.</title>
        <authorList>
            <person name="Wiegand S."/>
            <person name="Jogler M."/>
            <person name="Boedeker C."/>
            <person name="Pinto D."/>
            <person name="Vollmers J."/>
            <person name="Rivas-Marin E."/>
            <person name="Kohn T."/>
            <person name="Peeters S.H."/>
            <person name="Heuer A."/>
            <person name="Rast P."/>
            <person name="Oberbeckmann S."/>
            <person name="Bunk B."/>
            <person name="Jeske O."/>
            <person name="Meyerdierks A."/>
            <person name="Storesund J.E."/>
            <person name="Kallscheuer N."/>
            <person name="Luecker S."/>
            <person name="Lage O.M."/>
            <person name="Pohl T."/>
            <person name="Merkel B.J."/>
            <person name="Hornburger P."/>
            <person name="Mueller R.-W."/>
            <person name="Bruemmer F."/>
            <person name="Labrenz M."/>
            <person name="Spormann A.M."/>
            <person name="Op den Camp H."/>
            <person name="Overmann J."/>
            <person name="Amann R."/>
            <person name="Jetten M.S.M."/>
            <person name="Mascher T."/>
            <person name="Medema M.H."/>
            <person name="Devos D.P."/>
            <person name="Kaster A.-K."/>
            <person name="Ovreas L."/>
            <person name="Rohde M."/>
            <person name="Galperin M.Y."/>
            <person name="Jogler C."/>
        </authorList>
    </citation>
    <scope>NUCLEOTIDE SEQUENCE [LARGE SCALE GENOMIC DNA]</scope>
    <source>
        <strain evidence="1 2">Pr1d</strain>
    </source>
</reference>
<proteinExistence type="predicted"/>
<keyword evidence="2" id="KW-1185">Reference proteome</keyword>
<evidence type="ECO:0000313" key="1">
    <source>
        <dbReference type="EMBL" id="QEG35812.1"/>
    </source>
</evidence>
<accession>A0A5B9QE83</accession>
<dbReference type="EMBL" id="CP042913">
    <property type="protein sequence ID" value="QEG35812.1"/>
    <property type="molecule type" value="Genomic_DNA"/>
</dbReference>
<sequence>MVYPLAIPSYEQYLLKIKLGAQYPAKQRQGDITDHITRSRLFFTMRNS</sequence>
<protein>
    <submittedName>
        <fullName evidence="1">Uncharacterized protein</fullName>
    </submittedName>
</protein>
<organism evidence="1 2">
    <name type="scientific">Bythopirellula goksoeyrii</name>
    <dbReference type="NCBI Taxonomy" id="1400387"/>
    <lineage>
        <taxon>Bacteria</taxon>
        <taxon>Pseudomonadati</taxon>
        <taxon>Planctomycetota</taxon>
        <taxon>Planctomycetia</taxon>
        <taxon>Pirellulales</taxon>
        <taxon>Lacipirellulaceae</taxon>
        <taxon>Bythopirellula</taxon>
    </lineage>
</organism>